<evidence type="ECO:0000313" key="4">
    <source>
        <dbReference type="Proteomes" id="UP000757232"/>
    </source>
</evidence>
<name>A0A9Q5I4I0_SANBA</name>
<feature type="transmembrane region" description="Helical" evidence="1">
    <location>
        <begin position="126"/>
        <end position="146"/>
    </location>
</feature>
<feature type="transmembrane region" description="Helical" evidence="1">
    <location>
        <begin position="166"/>
        <end position="187"/>
    </location>
</feature>
<dbReference type="EMBL" id="LNZH02000077">
    <property type="protein sequence ID" value="OCB91616.1"/>
    <property type="molecule type" value="Genomic_DNA"/>
</dbReference>
<keyword evidence="1" id="KW-0812">Transmembrane</keyword>
<feature type="domain" description="DUF6534" evidence="2">
    <location>
        <begin position="173"/>
        <end position="259"/>
    </location>
</feature>
<feature type="transmembrane region" description="Helical" evidence="1">
    <location>
        <begin position="467"/>
        <end position="493"/>
    </location>
</feature>
<comment type="caution">
    <text evidence="3">The sequence shown here is derived from an EMBL/GenBank/DDBJ whole genome shotgun (WGS) entry which is preliminary data.</text>
</comment>
<dbReference type="Pfam" id="PF20152">
    <property type="entry name" value="DUF6534"/>
    <property type="match status" value="2"/>
</dbReference>
<feature type="transmembrane region" description="Helical" evidence="1">
    <location>
        <begin position="20"/>
        <end position="40"/>
    </location>
</feature>
<protein>
    <recommendedName>
        <fullName evidence="2">DUF6534 domain-containing protein</fullName>
    </recommendedName>
</protein>
<feature type="domain" description="DUF6534" evidence="2">
    <location>
        <begin position="480"/>
        <end position="566"/>
    </location>
</feature>
<dbReference type="InterPro" id="IPR045339">
    <property type="entry name" value="DUF6534"/>
</dbReference>
<keyword evidence="4" id="KW-1185">Reference proteome</keyword>
<feature type="transmembrane region" description="Helical" evidence="1">
    <location>
        <begin position="362"/>
        <end position="381"/>
    </location>
</feature>
<feature type="transmembrane region" description="Helical" evidence="1">
    <location>
        <begin position="207"/>
        <end position="227"/>
    </location>
</feature>
<reference evidence="3" key="1">
    <citation type="submission" date="2016-06" db="EMBL/GenBank/DDBJ databases">
        <title>Draft Genome sequence of the fungus Inonotus baumii.</title>
        <authorList>
            <person name="Zhu H."/>
            <person name="Lin W."/>
        </authorList>
    </citation>
    <scope>NUCLEOTIDE SEQUENCE</scope>
    <source>
        <strain evidence="3">821</strain>
    </source>
</reference>
<evidence type="ECO:0000259" key="2">
    <source>
        <dbReference type="Pfam" id="PF20152"/>
    </source>
</evidence>
<feature type="transmembrane region" description="Helical" evidence="1">
    <location>
        <begin position="514"/>
        <end position="535"/>
    </location>
</feature>
<dbReference type="PANTHER" id="PTHR40465">
    <property type="entry name" value="CHROMOSOME 1, WHOLE GENOME SHOTGUN SEQUENCE"/>
    <property type="match status" value="1"/>
</dbReference>
<accession>A0A9Q5I4I0</accession>
<dbReference type="Proteomes" id="UP000757232">
    <property type="component" value="Unassembled WGS sequence"/>
</dbReference>
<evidence type="ECO:0000256" key="1">
    <source>
        <dbReference type="SAM" id="Phobius"/>
    </source>
</evidence>
<keyword evidence="1" id="KW-0472">Membrane</keyword>
<dbReference type="PANTHER" id="PTHR40465:SF1">
    <property type="entry name" value="DUF6534 DOMAIN-CONTAINING PROTEIN"/>
    <property type="match status" value="1"/>
</dbReference>
<evidence type="ECO:0000313" key="3">
    <source>
        <dbReference type="EMBL" id="OCB91616.1"/>
    </source>
</evidence>
<gene>
    <name evidence="3" type="ORF">A7U60_g1115</name>
</gene>
<dbReference type="OrthoDB" id="2535105at2759"/>
<feature type="transmembrane region" description="Helical" evidence="1">
    <location>
        <begin position="401"/>
        <end position="421"/>
    </location>
</feature>
<dbReference type="AlphaFoldDB" id="A0A9Q5I4I0"/>
<feature type="transmembrane region" description="Helical" evidence="1">
    <location>
        <begin position="541"/>
        <end position="561"/>
    </location>
</feature>
<feature type="transmembrane region" description="Helical" evidence="1">
    <location>
        <begin position="433"/>
        <end position="455"/>
    </location>
</feature>
<keyword evidence="1" id="KW-1133">Transmembrane helix</keyword>
<feature type="transmembrane region" description="Helical" evidence="1">
    <location>
        <begin position="233"/>
        <end position="254"/>
    </location>
</feature>
<feature type="transmembrane region" description="Helical" evidence="1">
    <location>
        <begin position="52"/>
        <end position="70"/>
    </location>
</feature>
<proteinExistence type="predicted"/>
<organism evidence="3 4">
    <name type="scientific">Sanghuangporus baumii</name>
    <name type="common">Phellinus baumii</name>
    <dbReference type="NCBI Taxonomy" id="108892"/>
    <lineage>
        <taxon>Eukaryota</taxon>
        <taxon>Fungi</taxon>
        <taxon>Dikarya</taxon>
        <taxon>Basidiomycota</taxon>
        <taxon>Agaricomycotina</taxon>
        <taxon>Agaricomycetes</taxon>
        <taxon>Hymenochaetales</taxon>
        <taxon>Hymenochaetaceae</taxon>
        <taxon>Sanghuangporus</taxon>
    </lineage>
</organism>
<sequence length="647" mass="69827">MASSGAISASQVDSTFGCLFIAVILTSALWGVGCLQFYLYCEKYWKTERRWLKVYMSLLWILDTVNQAFISNDTYVLFVKGIANPALLARNSKSGSATSILTAFIDAMVQAIFIQRAWYLSDKNRILAGVSSAAVLVQFALTMTFFGRIVGVTDITLIAKSIPIELASAVVGALTDTFLAVTLVWLLRKGRSGFRRSDSIVNRLVTYTVGSGLVTAICALFALISAAVAPHSFVYMLAGLLTSKLYFNCLLASLNARSSLRAAANQESGGLSIHLENSSSSIAGESNHSASDLNKASISKAIECRVNIDIETGTDRTTVNSSVYAALGIPTNIDESCGVSDAFSSICIARFWKTEKRWIKTYMVVLWIVDTVHQALISNTAYMCLVKGIADPAWLSRYQKITPGIAALTAFIDAMVQIIFIRRAWYLSSEGRVLTGALSAAVLIQFALTLGYSIITASISESIPPGYAIPLQLTAAAFVVFTDTFLAVVQVWLLRKARSGFRRSDSIVKRLVTYIIGSSLVTTICPLVALVSATVAPNSSIFELAGYLLSKLYFNCLFASLNARSSLRAAANQESGDLSIHFENSSSSSPGDINRSASDSNKAPIPKAIECRVNIDIETGTDRMTVNSSVYAALGISANIDECYQLS</sequence>
<feature type="transmembrane region" description="Helical" evidence="1">
    <location>
        <begin position="95"/>
        <end position="114"/>
    </location>
</feature>